<feature type="compositionally biased region" description="Polar residues" evidence="3">
    <location>
        <begin position="546"/>
        <end position="557"/>
    </location>
</feature>
<dbReference type="GO" id="GO:0000462">
    <property type="term" value="P:maturation of SSU-rRNA from tricistronic rRNA transcript (SSU-rRNA, 5.8S rRNA, LSU-rRNA)"/>
    <property type="evidence" value="ECO:0007669"/>
    <property type="project" value="TreeGrafter"/>
</dbReference>
<dbReference type="InterPro" id="IPR015943">
    <property type="entry name" value="WD40/YVTN_repeat-like_dom_sf"/>
</dbReference>
<feature type="compositionally biased region" description="Basic and acidic residues" evidence="3">
    <location>
        <begin position="339"/>
        <end position="353"/>
    </location>
</feature>
<dbReference type="SUPFAM" id="SSF50978">
    <property type="entry name" value="WD40 repeat-like"/>
    <property type="match status" value="1"/>
</dbReference>
<feature type="region of interest" description="Disordered" evidence="3">
    <location>
        <begin position="546"/>
        <end position="581"/>
    </location>
</feature>
<protein>
    <submittedName>
        <fullName evidence="4">Utp9p</fullName>
    </submittedName>
</protein>
<comment type="subcellular location">
    <subcellularLocation>
        <location evidence="1">Nucleus</location>
    </subcellularLocation>
</comment>
<dbReference type="InterPro" id="IPR036322">
    <property type="entry name" value="WD40_repeat_dom_sf"/>
</dbReference>
<evidence type="ECO:0000313" key="5">
    <source>
        <dbReference type="Proteomes" id="UP000006968"/>
    </source>
</evidence>
<dbReference type="AlphaFoldDB" id="J8Q159"/>
<dbReference type="GO" id="GO:0005730">
    <property type="term" value="C:nucleolus"/>
    <property type="evidence" value="ECO:0007669"/>
    <property type="project" value="TreeGrafter"/>
</dbReference>
<dbReference type="Proteomes" id="UP000006968">
    <property type="component" value="Chromosome VIII"/>
</dbReference>
<accession>J8Q159</accession>
<evidence type="ECO:0000256" key="3">
    <source>
        <dbReference type="SAM" id="MobiDB-lite"/>
    </source>
</evidence>
<comment type="caution">
    <text evidence="4">The sequence shown here is derived from an EMBL/GenBank/DDBJ whole genome shotgun (WGS) entry which is preliminary data.</text>
</comment>
<feature type="compositionally biased region" description="Acidic residues" evidence="3">
    <location>
        <begin position="354"/>
        <end position="368"/>
    </location>
</feature>
<keyword evidence="5" id="KW-1185">Reference proteome</keyword>
<sequence length="581" mass="66224">MGSSLDLVASFSHDSTRFAFQASVAQKNNVDIYPLNENKDYVVNSSLVSHIDYETNDMKVSDVIFFGWCSELVDTQSLNAKRKLDEDEEHGESTGLRYENFFVNGFPDGRIVVYSSNGKDIVNIIKNKKQVLGADTDESNIWILDSDKVVKKLQYNNSKPIKTFTLVDGKDDEIIHFQVLHQNGVLLVCIISEQVLYIVDPSKRRPSTKYRFEVVGAVTCEFSPDGKYLLIADLQKLTAYDLTDDSKPVQSWSVQVEKLKFFNDLIFALTTDGKMSIFKISEESKICTINVNQNLEIIDFAPINNMQQVLISWLNVNEPNFEPISLKEITSKELITINEGKESKPDEADQKQPEEDEDENQEENEPEAQDEKEKTETKVNKRVSKSDQAKISNVLLSHLESDSTEILDDLVSESWTEPEIKKFIVTKVNSMEHLSRIFSTISEAITQNPWNEQDLLPLWLKWLLTLKSGDLNSIKDKHTKKNVKHLKSALRSSEEILPVLLGIQGRLEMLRRQVKLREDLVELTMQDQEGEDDEVEVIEHSNVINNPLQDQTSSVGNHEQDSIVYANGESDEFVDASEYKD</sequence>
<dbReference type="InterPro" id="IPR052414">
    <property type="entry name" value="U3_snoRNA-assoc_WDR"/>
</dbReference>
<reference evidence="4 5" key="1">
    <citation type="journal article" date="2013" name="BMC Genomics">
        <title>High quality de novo sequencing and assembly of the Saccharomyces arboricolus genome.</title>
        <authorList>
            <person name="Liti G."/>
            <person name="Nguyen Ba A.N."/>
            <person name="Blythe M."/>
            <person name="Mueller C.A."/>
            <person name="Bergstroem A."/>
            <person name="Cubillos F.A."/>
            <person name="Dafhnis-Calas F."/>
            <person name="Khoshraftar S."/>
            <person name="Malla S."/>
            <person name="Mehta N."/>
            <person name="Siow C.C."/>
            <person name="Warringer J."/>
            <person name="Moses A.M."/>
            <person name="Louis E.J."/>
            <person name="Nieduszynski C.A."/>
        </authorList>
    </citation>
    <scope>NUCLEOTIDE SEQUENCE [LARGE SCALE GENOMIC DNA]</scope>
    <source>
        <strain evidence="5">H-6 / AS 2.3317 / CBS 10644</strain>
    </source>
</reference>
<name>J8Q159_SACAR</name>
<dbReference type="EMBL" id="ALIE01000100">
    <property type="protein sequence ID" value="EJS43368.1"/>
    <property type="molecule type" value="Genomic_DNA"/>
</dbReference>
<organism evidence="4 5">
    <name type="scientific">Saccharomyces arboricola (strain H-6 / AS 2.3317 / CBS 10644)</name>
    <name type="common">Yeast</name>
    <dbReference type="NCBI Taxonomy" id="1160507"/>
    <lineage>
        <taxon>Eukaryota</taxon>
        <taxon>Fungi</taxon>
        <taxon>Dikarya</taxon>
        <taxon>Ascomycota</taxon>
        <taxon>Saccharomycotina</taxon>
        <taxon>Saccharomycetes</taxon>
        <taxon>Saccharomycetales</taxon>
        <taxon>Saccharomycetaceae</taxon>
        <taxon>Saccharomyces</taxon>
    </lineage>
</organism>
<evidence type="ECO:0000313" key="4">
    <source>
        <dbReference type="EMBL" id="EJS43368.1"/>
    </source>
</evidence>
<feature type="compositionally biased region" description="Basic and acidic residues" evidence="3">
    <location>
        <begin position="369"/>
        <end position="383"/>
    </location>
</feature>
<dbReference type="OrthoDB" id="30195at2759"/>
<dbReference type="PANTHER" id="PTHR44267:SF1">
    <property type="entry name" value="WD REPEAT-CONTAINING PROTEIN 43"/>
    <property type="match status" value="1"/>
</dbReference>
<proteinExistence type="predicted"/>
<dbReference type="HOGENOM" id="CLU_037435_0_0_1"/>
<dbReference type="PANTHER" id="PTHR44267">
    <property type="entry name" value="WD REPEAT-CONTAINING PROTEIN 43"/>
    <property type="match status" value="1"/>
</dbReference>
<feature type="region of interest" description="Disordered" evidence="3">
    <location>
        <begin position="337"/>
        <end position="383"/>
    </location>
</feature>
<evidence type="ECO:0000256" key="2">
    <source>
        <dbReference type="ARBA" id="ARBA00023242"/>
    </source>
</evidence>
<keyword evidence="2" id="KW-0539">Nucleus</keyword>
<evidence type="ECO:0000256" key="1">
    <source>
        <dbReference type="ARBA" id="ARBA00004123"/>
    </source>
</evidence>
<dbReference type="Gene3D" id="2.130.10.10">
    <property type="entry name" value="YVTN repeat-like/Quinoprotein amine dehydrogenase"/>
    <property type="match status" value="1"/>
</dbReference>
<gene>
    <name evidence="4" type="ORF">SU7_1545</name>
</gene>